<dbReference type="OrthoDB" id="2016285at2759"/>
<evidence type="ECO:0000256" key="5">
    <source>
        <dbReference type="SAM" id="Phobius"/>
    </source>
</evidence>
<feature type="transmembrane region" description="Helical" evidence="5">
    <location>
        <begin position="7"/>
        <end position="27"/>
    </location>
</feature>
<dbReference type="Pfam" id="PF01564">
    <property type="entry name" value="Spermine_synth"/>
    <property type="match status" value="1"/>
</dbReference>
<keyword evidence="5" id="KW-0812">Transmembrane</keyword>
<evidence type="ECO:0000256" key="4">
    <source>
        <dbReference type="PROSITE-ProRule" id="PRU00354"/>
    </source>
</evidence>
<dbReference type="AlphaFoldDB" id="A0A2J7ZJ50"/>
<organism evidence="7 8">
    <name type="scientific">Tetrabaena socialis</name>
    <dbReference type="NCBI Taxonomy" id="47790"/>
    <lineage>
        <taxon>Eukaryota</taxon>
        <taxon>Viridiplantae</taxon>
        <taxon>Chlorophyta</taxon>
        <taxon>core chlorophytes</taxon>
        <taxon>Chlorophyceae</taxon>
        <taxon>CS clade</taxon>
        <taxon>Chlamydomonadales</taxon>
        <taxon>Tetrabaenaceae</taxon>
        <taxon>Tetrabaena</taxon>
    </lineage>
</organism>
<evidence type="ECO:0000256" key="1">
    <source>
        <dbReference type="ARBA" id="ARBA00007867"/>
    </source>
</evidence>
<dbReference type="PROSITE" id="PS51006">
    <property type="entry name" value="PABS_2"/>
    <property type="match status" value="1"/>
</dbReference>
<dbReference type="GO" id="GO:0006596">
    <property type="term" value="P:polyamine biosynthetic process"/>
    <property type="evidence" value="ECO:0007669"/>
    <property type="project" value="UniProtKB-UniRule"/>
</dbReference>
<name>A0A2J7ZJ50_9CHLO</name>
<dbReference type="InterPro" id="IPR029063">
    <property type="entry name" value="SAM-dependent_MTases_sf"/>
</dbReference>
<feature type="active site" description="Proton acceptor" evidence="4">
    <location>
        <position position="199"/>
    </location>
</feature>
<dbReference type="InterPro" id="IPR030373">
    <property type="entry name" value="PABS_CS"/>
</dbReference>
<keyword evidence="5" id="KW-1133">Transmembrane helix</keyword>
<dbReference type="HAMAP" id="MF_00198">
    <property type="entry name" value="Spermidine_synth"/>
    <property type="match status" value="1"/>
</dbReference>
<dbReference type="SUPFAM" id="SSF53335">
    <property type="entry name" value="S-adenosyl-L-methionine-dependent methyltransferases"/>
    <property type="match status" value="1"/>
</dbReference>
<dbReference type="PANTHER" id="PTHR43317">
    <property type="entry name" value="THERMOSPERMINE SYNTHASE ACAULIS5"/>
    <property type="match status" value="1"/>
</dbReference>
<dbReference type="GO" id="GO:0010487">
    <property type="term" value="F:thermospermine synthase activity"/>
    <property type="evidence" value="ECO:0007669"/>
    <property type="project" value="UniProtKB-ARBA"/>
</dbReference>
<evidence type="ECO:0000313" key="8">
    <source>
        <dbReference type="Proteomes" id="UP000236333"/>
    </source>
</evidence>
<comment type="similarity">
    <text evidence="1">Belongs to the spermidine/spermine synthase family.</text>
</comment>
<keyword evidence="5" id="KW-0472">Membrane</keyword>
<dbReference type="PANTHER" id="PTHR43317:SF1">
    <property type="entry name" value="THERMOSPERMINE SYNTHASE ACAULIS5"/>
    <property type="match status" value="1"/>
</dbReference>
<comment type="caution">
    <text evidence="7">The sequence shown here is derived from an EMBL/GenBank/DDBJ whole genome shotgun (WGS) entry which is preliminary data.</text>
</comment>
<dbReference type="Proteomes" id="UP000236333">
    <property type="component" value="Unassembled WGS sequence"/>
</dbReference>
<feature type="domain" description="PABS" evidence="6">
    <location>
        <begin position="41"/>
        <end position="288"/>
    </location>
</feature>
<accession>A0A2J7ZJ50</accession>
<keyword evidence="3 4" id="KW-0620">Polyamine biosynthesis</keyword>
<keyword evidence="2 4" id="KW-0808">Transferase</keyword>
<gene>
    <name evidence="7" type="ORF">TSOC_013921</name>
</gene>
<dbReference type="InterPro" id="IPR001045">
    <property type="entry name" value="Spermi_synthase"/>
</dbReference>
<dbReference type="Gene3D" id="3.40.50.150">
    <property type="entry name" value="Vaccinia Virus protein VP39"/>
    <property type="match status" value="1"/>
</dbReference>
<dbReference type="EMBL" id="PGGS01001534">
    <property type="protein sequence ID" value="PNH00286.1"/>
    <property type="molecule type" value="Genomic_DNA"/>
</dbReference>
<protein>
    <submittedName>
        <fullName evidence="7">Spermidine synthase</fullName>
    </submittedName>
</protein>
<dbReference type="PROSITE" id="PS01330">
    <property type="entry name" value="PABS_1"/>
    <property type="match status" value="1"/>
</dbReference>
<evidence type="ECO:0000256" key="3">
    <source>
        <dbReference type="ARBA" id="ARBA00023115"/>
    </source>
</evidence>
<reference evidence="7 8" key="1">
    <citation type="journal article" date="2017" name="Mol. Biol. Evol.">
        <title>The 4-celled Tetrabaena socialis nuclear genome reveals the essential components for genetic control of cell number at the origin of multicellularity in the volvocine lineage.</title>
        <authorList>
            <person name="Featherston J."/>
            <person name="Arakaki Y."/>
            <person name="Hanschen E.R."/>
            <person name="Ferris P.J."/>
            <person name="Michod R.E."/>
            <person name="Olson B.J.S.C."/>
            <person name="Nozaki H."/>
            <person name="Durand P.M."/>
        </authorList>
    </citation>
    <scope>NUCLEOTIDE SEQUENCE [LARGE SCALE GENOMIC DNA]</scope>
    <source>
        <strain evidence="7 8">NIES-571</strain>
    </source>
</reference>
<sequence length="342" mass="38831">MMTSNPKYVWACVVCVILLVLMIGALYRAFKLQYVGPKDVGGAVEGFADIKYPWLRVESLEKIQSLYHRIEVIDTKQADLGKCLLLNDEIQLCSGEQVKYHELIVHFGAQYLPGATPKNVLIIGGGDCMVLREVMKYPGIAKVTVLELDDMVTRVSEKHFAVDRYAKDARVTWMFGNVRANVKKLRAAGSSTYDFIISDTTETTDHNAETDTTAFFTDLRDLLTSDGVFAKNGDGSAALMKSTFSFTMVYGYDSKTHASRYSFTLGSGFDFKQRIVTTGVWFAHNVHTDVYNPDRHFEYLAWTETFRQTVLDRIVTDDVPRMVVTQENTKYPEYPEYPEYPR</sequence>
<evidence type="ECO:0000259" key="6">
    <source>
        <dbReference type="PROSITE" id="PS51006"/>
    </source>
</evidence>
<dbReference type="InterPro" id="IPR030374">
    <property type="entry name" value="PABS"/>
</dbReference>
<evidence type="ECO:0000313" key="7">
    <source>
        <dbReference type="EMBL" id="PNH00286.1"/>
    </source>
</evidence>
<keyword evidence="8" id="KW-1185">Reference proteome</keyword>
<proteinExistence type="inferred from homology"/>
<evidence type="ECO:0000256" key="2">
    <source>
        <dbReference type="ARBA" id="ARBA00022679"/>
    </source>
</evidence>